<feature type="transmembrane region" description="Helical" evidence="4">
    <location>
        <begin position="196"/>
        <end position="217"/>
    </location>
</feature>
<protein>
    <recommendedName>
        <fullName evidence="5">HTH luxR-type domain-containing protein</fullName>
    </recommendedName>
</protein>
<name>A0A2K2U7L4_9ACTN</name>
<dbReference type="CDD" id="cd06170">
    <property type="entry name" value="LuxR_C_like"/>
    <property type="match status" value="1"/>
</dbReference>
<keyword evidence="2" id="KW-0238">DNA-binding</keyword>
<feature type="transmembrane region" description="Helical" evidence="4">
    <location>
        <begin position="450"/>
        <end position="472"/>
    </location>
</feature>
<feature type="transmembrane region" description="Helical" evidence="4">
    <location>
        <begin position="484"/>
        <end position="503"/>
    </location>
</feature>
<evidence type="ECO:0000313" key="7">
    <source>
        <dbReference type="Proteomes" id="UP000236488"/>
    </source>
</evidence>
<dbReference type="SUPFAM" id="SSF46894">
    <property type="entry name" value="C-terminal effector domain of the bipartite response regulators"/>
    <property type="match status" value="1"/>
</dbReference>
<keyword evidence="7" id="KW-1185">Reference proteome</keyword>
<keyword evidence="3" id="KW-0804">Transcription</keyword>
<keyword evidence="1" id="KW-0805">Transcription regulation</keyword>
<keyword evidence="4" id="KW-0472">Membrane</keyword>
<evidence type="ECO:0000256" key="3">
    <source>
        <dbReference type="ARBA" id="ARBA00023163"/>
    </source>
</evidence>
<dbReference type="PANTHER" id="PTHR44688:SF16">
    <property type="entry name" value="DNA-BINDING TRANSCRIPTIONAL ACTIVATOR DEVR_DOSR"/>
    <property type="match status" value="1"/>
</dbReference>
<dbReference type="Gene3D" id="1.10.10.10">
    <property type="entry name" value="Winged helix-like DNA-binding domain superfamily/Winged helix DNA-binding domain"/>
    <property type="match status" value="1"/>
</dbReference>
<dbReference type="InterPro" id="IPR036388">
    <property type="entry name" value="WH-like_DNA-bd_sf"/>
</dbReference>
<accession>A0A2K2U7L4</accession>
<dbReference type="Proteomes" id="UP000236488">
    <property type="component" value="Unassembled WGS sequence"/>
</dbReference>
<evidence type="ECO:0000313" key="6">
    <source>
        <dbReference type="EMBL" id="PNV66311.1"/>
    </source>
</evidence>
<dbReference type="PROSITE" id="PS50043">
    <property type="entry name" value="HTH_LUXR_2"/>
    <property type="match status" value="1"/>
</dbReference>
<comment type="caution">
    <text evidence="6">The sequence shown here is derived from an EMBL/GenBank/DDBJ whole genome shotgun (WGS) entry which is preliminary data.</text>
</comment>
<evidence type="ECO:0000259" key="5">
    <source>
        <dbReference type="PROSITE" id="PS50043"/>
    </source>
</evidence>
<dbReference type="GO" id="GO:0003677">
    <property type="term" value="F:DNA binding"/>
    <property type="evidence" value="ECO:0007669"/>
    <property type="project" value="UniProtKB-KW"/>
</dbReference>
<feature type="transmembrane region" description="Helical" evidence="4">
    <location>
        <begin position="394"/>
        <end position="413"/>
    </location>
</feature>
<evidence type="ECO:0000256" key="4">
    <source>
        <dbReference type="SAM" id="Phobius"/>
    </source>
</evidence>
<feature type="transmembrane region" description="Helical" evidence="4">
    <location>
        <begin position="159"/>
        <end position="184"/>
    </location>
</feature>
<dbReference type="InterPro" id="IPR016032">
    <property type="entry name" value="Sig_transdc_resp-reg_C-effctor"/>
</dbReference>
<reference evidence="6 7" key="1">
    <citation type="journal article" date="2018" name="Int. J. Syst. Evol. Microbiol.">
        <title>Rubneribacter badeniensis gen. nov., sp. nov. and Enteroscipio rubneri gen. nov., sp. nov., new members of the Eggerthellaceae isolated from human faeces.</title>
        <authorList>
            <person name="Danylec N."/>
            <person name="Gobl A."/>
            <person name="Stoll D.A."/>
            <person name="Hetzer B."/>
            <person name="Kulling S.E."/>
            <person name="Huch M."/>
        </authorList>
    </citation>
    <scope>NUCLEOTIDE SEQUENCE [LARGE SCALE GENOMIC DNA]</scope>
    <source>
        <strain evidence="6 7">ResAG-85</strain>
    </source>
</reference>
<keyword evidence="4" id="KW-0812">Transmembrane</keyword>
<feature type="transmembrane region" description="Helical" evidence="4">
    <location>
        <begin position="229"/>
        <end position="248"/>
    </location>
</feature>
<dbReference type="GO" id="GO:0006355">
    <property type="term" value="P:regulation of DNA-templated transcription"/>
    <property type="evidence" value="ECO:0007669"/>
    <property type="project" value="InterPro"/>
</dbReference>
<gene>
    <name evidence="6" type="ORF">C2L80_01820</name>
</gene>
<feature type="domain" description="HTH luxR-type" evidence="5">
    <location>
        <begin position="534"/>
        <end position="599"/>
    </location>
</feature>
<feature type="transmembrane region" description="Helical" evidence="4">
    <location>
        <begin position="132"/>
        <end position="153"/>
    </location>
</feature>
<evidence type="ECO:0000256" key="2">
    <source>
        <dbReference type="ARBA" id="ARBA00023125"/>
    </source>
</evidence>
<evidence type="ECO:0000256" key="1">
    <source>
        <dbReference type="ARBA" id="ARBA00023015"/>
    </source>
</evidence>
<keyword evidence="4" id="KW-1133">Transmembrane helix</keyword>
<proteinExistence type="predicted"/>
<dbReference type="EMBL" id="PPEL01000004">
    <property type="protein sequence ID" value="PNV66311.1"/>
    <property type="molecule type" value="Genomic_DNA"/>
</dbReference>
<feature type="transmembrane region" description="Helical" evidence="4">
    <location>
        <begin position="324"/>
        <end position="343"/>
    </location>
</feature>
<dbReference type="AlphaFoldDB" id="A0A2K2U7L4"/>
<feature type="transmembrane region" description="Helical" evidence="4">
    <location>
        <begin position="292"/>
        <end position="312"/>
    </location>
</feature>
<dbReference type="PANTHER" id="PTHR44688">
    <property type="entry name" value="DNA-BINDING TRANSCRIPTIONAL ACTIVATOR DEVR_DOSR"/>
    <property type="match status" value="1"/>
</dbReference>
<dbReference type="SMART" id="SM00421">
    <property type="entry name" value="HTH_LUXR"/>
    <property type="match status" value="1"/>
</dbReference>
<feature type="transmembrane region" description="Helical" evidence="4">
    <location>
        <begin position="260"/>
        <end position="280"/>
    </location>
</feature>
<feature type="transmembrane region" description="Helical" evidence="4">
    <location>
        <begin position="363"/>
        <end position="382"/>
    </location>
</feature>
<dbReference type="Pfam" id="PF00196">
    <property type="entry name" value="GerE"/>
    <property type="match status" value="1"/>
</dbReference>
<organism evidence="6 7">
    <name type="scientific">Rubneribacter badeniensis</name>
    <dbReference type="NCBI Taxonomy" id="2070688"/>
    <lineage>
        <taxon>Bacteria</taxon>
        <taxon>Bacillati</taxon>
        <taxon>Actinomycetota</taxon>
        <taxon>Coriobacteriia</taxon>
        <taxon>Eggerthellales</taxon>
        <taxon>Eggerthellaceae</taxon>
        <taxon>Rubneribacter</taxon>
    </lineage>
</organism>
<dbReference type="InterPro" id="IPR000792">
    <property type="entry name" value="Tscrpt_reg_LuxR_C"/>
</dbReference>
<sequence>MYWLMAVSSPAKRSFSVSMSSWFPFMGRSFRNTGDGRRAASARPHDCRGAAGREGAAWRTVATASPCCQKARGVLARLEPSAPHHAAACACATIPCRLDSSEGRGANRVRRPEGGGVDFMARVGRDGGGPAFLLLGFGMFVVTYGGGPLGFFSGSAGSVPWGIVLIAQTAFLVGTALGSFGVRFAFRSSSERRERVLGASAYVAATLACLALQPALAAANASIGTWCRVALSLFAGAFSAQPLLFWVGRLLDFSRVSGRLGFFAVLVSCYLLNPAAAALVSRFEGVPYAGPAVVAGCALASALMQALLFCPSEDAVPRKPSGKGAYRLVVHSSSVLICLGFSWGVAEAATLLMLGVGRSDESALGMVAAFCLVFAAACAARALSTREEMKFGAFIRLSIVACGGTLVSVPLVVEVMPSLLFPLCYFVILLGEVSLIAFSIDVCREEGRALVDVLPANYAVFVGAVCVSGTLFWIAHELFEERMAWWMVAIVSTWVVLAAVPFLPSRASDAVVFTLGELPENEGYEANVAMLRERMALRYSLSDKEAEVLGLLLQGMNREQIAARLYLSPWTIKSRISMIYRKCGIHSYKELVKLASSDEA</sequence>
<dbReference type="PRINTS" id="PR00038">
    <property type="entry name" value="HTHLUXR"/>
</dbReference>
<feature type="transmembrane region" description="Helical" evidence="4">
    <location>
        <begin position="419"/>
        <end position="438"/>
    </location>
</feature>